<dbReference type="EMBL" id="CAJVPQ010008137">
    <property type="protein sequence ID" value="CAG8703958.1"/>
    <property type="molecule type" value="Genomic_DNA"/>
</dbReference>
<dbReference type="Proteomes" id="UP000789570">
    <property type="component" value="Unassembled WGS sequence"/>
</dbReference>
<dbReference type="CDD" id="cd22191">
    <property type="entry name" value="DPBB_RlpA_EXP_N-like"/>
    <property type="match status" value="1"/>
</dbReference>
<sequence length="137" mass="14510">MTRTLGLYYILALLSSIMIIFVNVNDTAPVPANTKFTGDATFFDTGLGACGRVSNNDELIFALPSVMFDPSPGGNPNNNPNCGRLATVTRGANSVTVMCVDRCVGCKSGDIDLSPAAFNQVANPDEGRVLVSWSFIN</sequence>
<name>A0A9N9N5I7_9GLOM</name>
<keyword evidence="2" id="KW-0812">Transmembrane</keyword>
<reference evidence="4" key="1">
    <citation type="submission" date="2021-06" db="EMBL/GenBank/DDBJ databases">
        <authorList>
            <person name="Kallberg Y."/>
            <person name="Tangrot J."/>
            <person name="Rosling A."/>
        </authorList>
    </citation>
    <scope>NUCLEOTIDE SEQUENCE</scope>
    <source>
        <strain evidence="4">UK204</strain>
    </source>
</reference>
<dbReference type="OrthoDB" id="406505at2759"/>
<evidence type="ECO:0000259" key="3">
    <source>
        <dbReference type="Pfam" id="PF03330"/>
    </source>
</evidence>
<keyword evidence="1" id="KW-0732">Signal</keyword>
<gene>
    <name evidence="4" type="ORF">FCALED_LOCUS13611</name>
</gene>
<dbReference type="SUPFAM" id="SSF50685">
    <property type="entry name" value="Barwin-like endoglucanases"/>
    <property type="match status" value="1"/>
</dbReference>
<proteinExistence type="predicted"/>
<keyword evidence="2" id="KW-0472">Membrane</keyword>
<organism evidence="4 5">
    <name type="scientific">Funneliformis caledonium</name>
    <dbReference type="NCBI Taxonomy" id="1117310"/>
    <lineage>
        <taxon>Eukaryota</taxon>
        <taxon>Fungi</taxon>
        <taxon>Fungi incertae sedis</taxon>
        <taxon>Mucoromycota</taxon>
        <taxon>Glomeromycotina</taxon>
        <taxon>Glomeromycetes</taxon>
        <taxon>Glomerales</taxon>
        <taxon>Glomeraceae</taxon>
        <taxon>Funneliformis</taxon>
    </lineage>
</organism>
<feature type="domain" description="RlpA-like protein double-psi beta-barrel" evidence="3">
    <location>
        <begin position="37"/>
        <end position="132"/>
    </location>
</feature>
<dbReference type="PANTHER" id="PTHR31836">
    <property type="match status" value="1"/>
</dbReference>
<evidence type="ECO:0000256" key="1">
    <source>
        <dbReference type="ARBA" id="ARBA00022729"/>
    </source>
</evidence>
<protein>
    <submittedName>
        <fullName evidence="4">16196_t:CDS:1</fullName>
    </submittedName>
</protein>
<dbReference type="Gene3D" id="2.40.40.10">
    <property type="entry name" value="RlpA-like domain"/>
    <property type="match status" value="1"/>
</dbReference>
<accession>A0A9N9N5I7</accession>
<dbReference type="Pfam" id="PF03330">
    <property type="entry name" value="DPBB_1"/>
    <property type="match status" value="1"/>
</dbReference>
<evidence type="ECO:0000256" key="2">
    <source>
        <dbReference type="SAM" id="Phobius"/>
    </source>
</evidence>
<dbReference type="InterPro" id="IPR051477">
    <property type="entry name" value="Expansin_CellWall"/>
</dbReference>
<evidence type="ECO:0000313" key="4">
    <source>
        <dbReference type="EMBL" id="CAG8703958.1"/>
    </source>
</evidence>
<keyword evidence="2" id="KW-1133">Transmembrane helix</keyword>
<dbReference type="InterPro" id="IPR036908">
    <property type="entry name" value="RlpA-like_sf"/>
</dbReference>
<comment type="caution">
    <text evidence="4">The sequence shown here is derived from an EMBL/GenBank/DDBJ whole genome shotgun (WGS) entry which is preliminary data.</text>
</comment>
<evidence type="ECO:0000313" key="5">
    <source>
        <dbReference type="Proteomes" id="UP000789570"/>
    </source>
</evidence>
<feature type="transmembrane region" description="Helical" evidence="2">
    <location>
        <begin position="6"/>
        <end position="25"/>
    </location>
</feature>
<keyword evidence="5" id="KW-1185">Reference proteome</keyword>
<dbReference type="AlphaFoldDB" id="A0A9N9N5I7"/>
<dbReference type="PANTHER" id="PTHR31836:SF28">
    <property type="entry name" value="SRCR DOMAIN-CONTAINING PROTEIN-RELATED"/>
    <property type="match status" value="1"/>
</dbReference>
<dbReference type="InterPro" id="IPR009009">
    <property type="entry name" value="RlpA-like_DPBB"/>
</dbReference>